<evidence type="ECO:0000256" key="1">
    <source>
        <dbReference type="ARBA" id="ARBA00000213"/>
    </source>
</evidence>
<keyword evidence="6 9" id="KW-0413">Isomerase</keyword>
<sequence length="356" mass="41614">MEFLELLLKEPEIAIEHLDLTYVNDDELTINRIKKNKAFEYAANGSLLKEEDQLKRIEGLVIPPAWENVRITHLPNGHLQAVGRDTKRRKQYRYHPTWTKVRNQTKFYKMISFGEQLPKIRERVDQDLDQKDWTKSKVLALIIRLMEETHIRIGNEQYAKRNKTYGLSTLRTRHVNTFKDALKFEFKGKKGKQHKITLRNKRLIRLVNRCEEIPGWELFQYYDAKGDKHSVDSGMVNDYLHKISGALFTAKDFRTWSGSIIFFESLMALKTPKTPKQIQKNILRAYDSTAKELGNTRNVCRKYYVHPMLARQYESGNLGEAFDKVDAINDNAPFFSPSEQVVLDLIKAHKPTLTEA</sequence>
<dbReference type="InterPro" id="IPR013500">
    <property type="entry name" value="TopoI_cat_euk"/>
</dbReference>
<comment type="similarity">
    <text evidence="2">Belongs to the type IB topoisomerase family.</text>
</comment>
<evidence type="ECO:0000256" key="3">
    <source>
        <dbReference type="ARBA" id="ARBA00012891"/>
    </source>
</evidence>
<dbReference type="InterPro" id="IPR035447">
    <property type="entry name" value="DNA_topo_I_N_sf"/>
</dbReference>
<accession>A0A5B7SXF6</accession>
<reference evidence="9 10" key="1">
    <citation type="submission" date="2019-05" db="EMBL/GenBank/DDBJ databases">
        <title>Genome sequencing of F202Z8.</title>
        <authorList>
            <person name="Kwon Y.M."/>
        </authorList>
    </citation>
    <scope>NUCLEOTIDE SEQUENCE [LARGE SCALE GENOMIC DNA]</scope>
    <source>
        <strain evidence="9 10">F202Z8</strain>
    </source>
</reference>
<keyword evidence="5" id="KW-0238">DNA-binding</keyword>
<gene>
    <name evidence="9" type="ORF">FGM00_18295</name>
</gene>
<protein>
    <recommendedName>
        <fullName evidence="3">DNA topoisomerase</fullName>
        <ecNumber evidence="3">5.6.2.1</ecNumber>
    </recommendedName>
</protein>
<dbReference type="Proteomes" id="UP000310017">
    <property type="component" value="Chromosome"/>
</dbReference>
<dbReference type="GO" id="GO:0003917">
    <property type="term" value="F:DNA topoisomerase type I (single strand cut, ATP-independent) activity"/>
    <property type="evidence" value="ECO:0007669"/>
    <property type="project" value="UniProtKB-EC"/>
</dbReference>
<name>A0A5B7SXF6_9FLAO</name>
<dbReference type="GO" id="GO:0003677">
    <property type="term" value="F:DNA binding"/>
    <property type="evidence" value="ECO:0007669"/>
    <property type="project" value="UniProtKB-KW"/>
</dbReference>
<dbReference type="Pfam" id="PF21338">
    <property type="entry name" value="Top1B_N_bact"/>
    <property type="match status" value="1"/>
</dbReference>
<dbReference type="SUPFAM" id="SSF56349">
    <property type="entry name" value="DNA breaking-rejoining enzymes"/>
    <property type="match status" value="1"/>
</dbReference>
<dbReference type="RefSeq" id="WP_138854306.1">
    <property type="nucleotide sequence ID" value="NZ_CP040710.1"/>
</dbReference>
<feature type="domain" description="DNA topoisomerase I catalytic core eukaryotic-type" evidence="7">
    <location>
        <begin position="100"/>
        <end position="304"/>
    </location>
</feature>
<evidence type="ECO:0000259" key="7">
    <source>
        <dbReference type="Pfam" id="PF01028"/>
    </source>
</evidence>
<dbReference type="PROSITE" id="PS52038">
    <property type="entry name" value="TOPO_IB_2"/>
    <property type="match status" value="1"/>
</dbReference>
<dbReference type="PRINTS" id="PR00416">
    <property type="entry name" value="EUTPISMRASEI"/>
</dbReference>
<dbReference type="EMBL" id="CP040710">
    <property type="protein sequence ID" value="QCX01969.1"/>
    <property type="molecule type" value="Genomic_DNA"/>
</dbReference>
<evidence type="ECO:0000256" key="6">
    <source>
        <dbReference type="ARBA" id="ARBA00023235"/>
    </source>
</evidence>
<dbReference type="InterPro" id="IPR049331">
    <property type="entry name" value="Top1B_N_bact"/>
</dbReference>
<dbReference type="InterPro" id="IPR001631">
    <property type="entry name" value="TopoI"/>
</dbReference>
<dbReference type="AlphaFoldDB" id="A0A5B7SXF6"/>
<evidence type="ECO:0000256" key="2">
    <source>
        <dbReference type="ARBA" id="ARBA00006645"/>
    </source>
</evidence>
<organism evidence="9 10">
    <name type="scientific">Aggregatimonas sangjinii</name>
    <dbReference type="NCBI Taxonomy" id="2583587"/>
    <lineage>
        <taxon>Bacteria</taxon>
        <taxon>Pseudomonadati</taxon>
        <taxon>Bacteroidota</taxon>
        <taxon>Flavobacteriia</taxon>
        <taxon>Flavobacteriales</taxon>
        <taxon>Flavobacteriaceae</taxon>
        <taxon>Aggregatimonas</taxon>
    </lineage>
</organism>
<evidence type="ECO:0000256" key="5">
    <source>
        <dbReference type="ARBA" id="ARBA00023125"/>
    </source>
</evidence>
<comment type="catalytic activity">
    <reaction evidence="1">
        <text>ATP-independent breakage of single-stranded DNA, followed by passage and rejoining.</text>
        <dbReference type="EC" id="5.6.2.1"/>
    </reaction>
</comment>
<dbReference type="Gene3D" id="1.10.132.120">
    <property type="match status" value="1"/>
</dbReference>
<dbReference type="InterPro" id="IPR011010">
    <property type="entry name" value="DNA_brk_join_enz"/>
</dbReference>
<keyword evidence="4" id="KW-0799">Topoisomerase</keyword>
<evidence type="ECO:0000259" key="8">
    <source>
        <dbReference type="Pfam" id="PF21338"/>
    </source>
</evidence>
<dbReference type="Pfam" id="PF01028">
    <property type="entry name" value="Topoisom_I"/>
    <property type="match status" value="1"/>
</dbReference>
<dbReference type="Gene3D" id="3.30.66.10">
    <property type="entry name" value="DNA topoisomerase I domain"/>
    <property type="match status" value="1"/>
</dbReference>
<dbReference type="Gene3D" id="3.90.15.10">
    <property type="entry name" value="Topoisomerase I, Chain A, domain 3"/>
    <property type="match status" value="1"/>
</dbReference>
<evidence type="ECO:0000313" key="9">
    <source>
        <dbReference type="EMBL" id="QCX01969.1"/>
    </source>
</evidence>
<dbReference type="InterPro" id="IPR014711">
    <property type="entry name" value="TopoI_cat_a-hlx-sub_euk"/>
</dbReference>
<dbReference type="EC" id="5.6.2.1" evidence="3"/>
<dbReference type="SUPFAM" id="SSF55869">
    <property type="entry name" value="DNA topoisomerase I domain"/>
    <property type="match status" value="1"/>
</dbReference>
<proteinExistence type="inferred from homology"/>
<feature type="domain" description="DNA topoisomerase IB N-terminal" evidence="8">
    <location>
        <begin position="40"/>
        <end position="85"/>
    </location>
</feature>
<evidence type="ECO:0000256" key="4">
    <source>
        <dbReference type="ARBA" id="ARBA00023029"/>
    </source>
</evidence>
<evidence type="ECO:0000313" key="10">
    <source>
        <dbReference type="Proteomes" id="UP000310017"/>
    </source>
</evidence>
<dbReference type="KEGG" id="asag:FGM00_18295"/>
<dbReference type="GO" id="GO:0006265">
    <property type="term" value="P:DNA topological change"/>
    <property type="evidence" value="ECO:0007669"/>
    <property type="project" value="InterPro"/>
</dbReference>
<keyword evidence="10" id="KW-1185">Reference proteome</keyword>
<dbReference type="OrthoDB" id="9778962at2"/>